<evidence type="ECO:0000256" key="4">
    <source>
        <dbReference type="ARBA" id="ARBA00022989"/>
    </source>
</evidence>
<dbReference type="AlphaFoldDB" id="A0A0M3K3Y5"/>
<protein>
    <submittedName>
        <fullName evidence="12">SEFIR domain-containing protein</fullName>
    </submittedName>
</protein>
<evidence type="ECO:0000256" key="7">
    <source>
        <dbReference type="ARBA" id="ARBA00023180"/>
    </source>
</evidence>
<keyword evidence="4" id="KW-1133">Transmembrane helix</keyword>
<keyword evidence="3" id="KW-0732">Signal</keyword>
<evidence type="ECO:0000313" key="10">
    <source>
        <dbReference type="EMBL" id="VDK54193.1"/>
    </source>
</evidence>
<evidence type="ECO:0000256" key="2">
    <source>
        <dbReference type="ARBA" id="ARBA00022692"/>
    </source>
</evidence>
<dbReference type="PANTHER" id="PTHR15583">
    <property type="entry name" value="INTERLEUKIN-17 RECEPTOR"/>
    <property type="match status" value="1"/>
</dbReference>
<feature type="domain" description="SEFIR" evidence="9">
    <location>
        <begin position="27"/>
        <end position="182"/>
    </location>
</feature>
<keyword evidence="2" id="KW-0812">Transmembrane</keyword>
<evidence type="ECO:0000256" key="1">
    <source>
        <dbReference type="ARBA" id="ARBA00004479"/>
    </source>
</evidence>
<keyword evidence="5" id="KW-0472">Membrane</keyword>
<dbReference type="Gene3D" id="3.40.50.11530">
    <property type="match status" value="1"/>
</dbReference>
<dbReference type="GO" id="GO:0016020">
    <property type="term" value="C:membrane"/>
    <property type="evidence" value="ECO:0007669"/>
    <property type="project" value="UniProtKB-SubCell"/>
</dbReference>
<evidence type="ECO:0000256" key="6">
    <source>
        <dbReference type="ARBA" id="ARBA00023170"/>
    </source>
</evidence>
<feature type="region of interest" description="Disordered" evidence="8">
    <location>
        <begin position="266"/>
        <end position="311"/>
    </location>
</feature>
<organism evidence="12">
    <name type="scientific">Anisakis simplex</name>
    <name type="common">Herring worm</name>
    <dbReference type="NCBI Taxonomy" id="6269"/>
    <lineage>
        <taxon>Eukaryota</taxon>
        <taxon>Metazoa</taxon>
        <taxon>Ecdysozoa</taxon>
        <taxon>Nematoda</taxon>
        <taxon>Chromadorea</taxon>
        <taxon>Rhabditida</taxon>
        <taxon>Spirurina</taxon>
        <taxon>Ascaridomorpha</taxon>
        <taxon>Ascaridoidea</taxon>
        <taxon>Anisakidae</taxon>
        <taxon>Anisakis</taxon>
        <taxon>Anisakis simplex complex</taxon>
    </lineage>
</organism>
<dbReference type="EMBL" id="UYRR01032102">
    <property type="protein sequence ID" value="VDK54193.1"/>
    <property type="molecule type" value="Genomic_DNA"/>
</dbReference>
<keyword evidence="7" id="KW-0325">Glycoprotein</keyword>
<name>A0A0M3K3Y5_ANISI</name>
<reference evidence="12" key="1">
    <citation type="submission" date="2017-02" db="UniProtKB">
        <authorList>
            <consortium name="WormBaseParasite"/>
        </authorList>
    </citation>
    <scope>IDENTIFICATION</scope>
</reference>
<evidence type="ECO:0000256" key="3">
    <source>
        <dbReference type="ARBA" id="ARBA00022729"/>
    </source>
</evidence>
<dbReference type="PROSITE" id="PS51534">
    <property type="entry name" value="SEFIR"/>
    <property type="match status" value="1"/>
</dbReference>
<keyword evidence="6" id="KW-0675">Receptor</keyword>
<evidence type="ECO:0000256" key="5">
    <source>
        <dbReference type="ARBA" id="ARBA00023136"/>
    </source>
</evidence>
<dbReference type="OrthoDB" id="5855369at2759"/>
<dbReference type="Proteomes" id="UP000267096">
    <property type="component" value="Unassembled WGS sequence"/>
</dbReference>
<sequence>MLAALVYARLQRSSAQRVERDIMLTQRPTVLIVYTDDCLAHSNCILAFAKLLEDVANARVHIDQLELNTSGAIPTRWFIDTFAKCQFVIVVFSEGSEMVLKGETMICERPFPDLFDTAINHIISELNRTVVSSRHSSSTRSLSERFIFVHMSYSPSSVIPPNIAAFPVRILSIPSQIGELIARLHEQPIGSQVVHHVESDRLETAIEEVLTFRRVNPSWLEDRLVKQNNNKDEIRKSEDVKLLPISKPHSLPTFAEQIRLARKLNIEPPDEEQEGERTGARNQESGIGNNDDLDAARFALIGSPDDLSDSD</sequence>
<evidence type="ECO:0000313" key="11">
    <source>
        <dbReference type="Proteomes" id="UP000267096"/>
    </source>
</evidence>
<comment type="subcellular location">
    <subcellularLocation>
        <location evidence="1">Membrane</location>
        <topology evidence="1">Single-pass type I membrane protein</topology>
    </subcellularLocation>
</comment>
<dbReference type="Pfam" id="PF08357">
    <property type="entry name" value="SEFIR"/>
    <property type="match status" value="1"/>
</dbReference>
<dbReference type="WBParaSite" id="ASIM_0001567601-mRNA-1">
    <property type="protein sequence ID" value="ASIM_0001567601-mRNA-1"/>
    <property type="gene ID" value="ASIM_0001567601"/>
</dbReference>
<evidence type="ECO:0000256" key="8">
    <source>
        <dbReference type="SAM" id="MobiDB-lite"/>
    </source>
</evidence>
<dbReference type="InterPro" id="IPR039465">
    <property type="entry name" value="IL-17_rcpt-like"/>
</dbReference>
<dbReference type="GO" id="GO:0030368">
    <property type="term" value="F:interleukin-17 receptor activity"/>
    <property type="evidence" value="ECO:0007669"/>
    <property type="project" value="InterPro"/>
</dbReference>
<evidence type="ECO:0000259" key="9">
    <source>
        <dbReference type="PROSITE" id="PS51534"/>
    </source>
</evidence>
<keyword evidence="11" id="KW-1185">Reference proteome</keyword>
<dbReference type="InterPro" id="IPR013568">
    <property type="entry name" value="SEFIR_dom"/>
</dbReference>
<reference evidence="10 11" key="2">
    <citation type="submission" date="2018-11" db="EMBL/GenBank/DDBJ databases">
        <authorList>
            <consortium name="Pathogen Informatics"/>
        </authorList>
    </citation>
    <scope>NUCLEOTIDE SEQUENCE [LARGE SCALE GENOMIC DNA]</scope>
</reference>
<dbReference type="PANTHER" id="PTHR15583:SF7">
    <property type="entry name" value="INTERLEUKIN CYTOKINE RECEPTOR-RELATED PROTEIN 2"/>
    <property type="match status" value="1"/>
</dbReference>
<accession>A0A0M3K3Y5</accession>
<evidence type="ECO:0000313" key="12">
    <source>
        <dbReference type="WBParaSite" id="ASIM_0001567601-mRNA-1"/>
    </source>
</evidence>
<proteinExistence type="predicted"/>
<gene>
    <name evidence="10" type="ORF">ASIM_LOCUS15083</name>
</gene>